<sequence length="128" mass="13938">MGLLVLAALDWRLRAVTPFTFINFFALQVDPSSKRAKPLVSKAAQIILSSMQEIDITSHSPSALAVAVIICAVNETQDLAIVAPTIAASWFTGLTECTSKFMINGEHIQSGKLVENEKQPNLVRFPRA</sequence>
<protein>
    <recommendedName>
        <fullName evidence="2">Cyclin C-terminal domain-containing protein</fullName>
    </recommendedName>
</protein>
<feature type="domain" description="Cyclin C-terminal" evidence="2">
    <location>
        <begin position="16"/>
        <end position="77"/>
    </location>
</feature>
<organism evidence="3 4">
    <name type="scientific">Zingiber officinale</name>
    <name type="common">Ginger</name>
    <name type="synonym">Amomum zingiber</name>
    <dbReference type="NCBI Taxonomy" id="94328"/>
    <lineage>
        <taxon>Eukaryota</taxon>
        <taxon>Viridiplantae</taxon>
        <taxon>Streptophyta</taxon>
        <taxon>Embryophyta</taxon>
        <taxon>Tracheophyta</taxon>
        <taxon>Spermatophyta</taxon>
        <taxon>Magnoliopsida</taxon>
        <taxon>Liliopsida</taxon>
        <taxon>Zingiberales</taxon>
        <taxon>Zingiberaceae</taxon>
        <taxon>Zingiber</taxon>
    </lineage>
</organism>
<comment type="caution">
    <text evidence="3">The sequence shown here is derived from an EMBL/GenBank/DDBJ whole genome shotgun (WGS) entry which is preliminary data.</text>
</comment>
<gene>
    <name evidence="3" type="ORF">ZIOFF_015094</name>
</gene>
<feature type="signal peptide" evidence="1">
    <location>
        <begin position="1"/>
        <end position="15"/>
    </location>
</feature>
<accession>A0A8J5I154</accession>
<name>A0A8J5I154_ZINOF</name>
<dbReference type="Proteomes" id="UP000734854">
    <property type="component" value="Unassembled WGS sequence"/>
</dbReference>
<keyword evidence="4" id="KW-1185">Reference proteome</keyword>
<evidence type="ECO:0000313" key="4">
    <source>
        <dbReference type="Proteomes" id="UP000734854"/>
    </source>
</evidence>
<evidence type="ECO:0000256" key="1">
    <source>
        <dbReference type="SAM" id="SignalP"/>
    </source>
</evidence>
<dbReference type="AlphaFoldDB" id="A0A8J5I154"/>
<proteinExistence type="predicted"/>
<feature type="chain" id="PRO_5035271431" description="Cyclin C-terminal domain-containing protein" evidence="1">
    <location>
        <begin position="16"/>
        <end position="128"/>
    </location>
</feature>
<dbReference type="CDD" id="cd20544">
    <property type="entry name" value="CYCLIN_AtCycD-like_rpt2"/>
    <property type="match status" value="1"/>
</dbReference>
<dbReference type="EMBL" id="JACMSC010000004">
    <property type="protein sequence ID" value="KAG6525142.1"/>
    <property type="molecule type" value="Genomic_DNA"/>
</dbReference>
<dbReference type="InterPro" id="IPR004367">
    <property type="entry name" value="Cyclin_C-dom"/>
</dbReference>
<dbReference type="Gene3D" id="1.10.472.10">
    <property type="entry name" value="Cyclin-like"/>
    <property type="match status" value="1"/>
</dbReference>
<evidence type="ECO:0000259" key="2">
    <source>
        <dbReference type="Pfam" id="PF02984"/>
    </source>
</evidence>
<keyword evidence="1" id="KW-0732">Signal</keyword>
<dbReference type="Pfam" id="PF02984">
    <property type="entry name" value="Cyclin_C"/>
    <property type="match status" value="1"/>
</dbReference>
<reference evidence="3 4" key="1">
    <citation type="submission" date="2020-08" db="EMBL/GenBank/DDBJ databases">
        <title>Plant Genome Project.</title>
        <authorList>
            <person name="Zhang R.-G."/>
        </authorList>
    </citation>
    <scope>NUCLEOTIDE SEQUENCE [LARGE SCALE GENOMIC DNA]</scope>
    <source>
        <tissue evidence="3">Rhizome</tissue>
    </source>
</reference>
<evidence type="ECO:0000313" key="3">
    <source>
        <dbReference type="EMBL" id="KAG6525142.1"/>
    </source>
</evidence>